<keyword evidence="14" id="KW-1185">Reference proteome</keyword>
<dbReference type="GO" id="GO:0004617">
    <property type="term" value="F:phosphoglycerate dehydrogenase activity"/>
    <property type="evidence" value="ECO:0007669"/>
    <property type="project" value="UniProtKB-EC"/>
</dbReference>
<dbReference type="Proteomes" id="UP000037600">
    <property type="component" value="Unassembled WGS sequence"/>
</dbReference>
<dbReference type="EMBL" id="LAZL01000007">
    <property type="protein sequence ID" value="KMT66010.1"/>
    <property type="molecule type" value="Genomic_DNA"/>
</dbReference>
<dbReference type="Gene3D" id="3.40.50.720">
    <property type="entry name" value="NAD(P)-binding Rossmann-like Domain"/>
    <property type="match status" value="2"/>
</dbReference>
<keyword evidence="7" id="KW-0520">NAD</keyword>
<evidence type="ECO:0000313" key="14">
    <source>
        <dbReference type="Proteomes" id="UP000037600"/>
    </source>
</evidence>
<protein>
    <recommendedName>
        <fullName evidence="5">D-3-phosphoglycerate dehydrogenase</fullName>
        <ecNumber evidence="3">1.1.1.399</ecNumber>
        <ecNumber evidence="4">1.1.1.95</ecNumber>
    </recommendedName>
    <alternativeName>
        <fullName evidence="8">2-oxoglutarate reductase</fullName>
    </alternativeName>
</protein>
<dbReference type="InterPro" id="IPR029752">
    <property type="entry name" value="D-isomer_DH_CS1"/>
</dbReference>
<reference evidence="13 14" key="1">
    <citation type="submission" date="2015-04" db="EMBL/GenBank/DDBJ databases">
        <title>Draft Genome Sequence of the Novel Agar-Digesting Marine Bacterium Q1.</title>
        <authorList>
            <person name="Li Y."/>
            <person name="Li D."/>
            <person name="Chen G."/>
            <person name="Du Z."/>
        </authorList>
    </citation>
    <scope>NUCLEOTIDE SEQUENCE [LARGE SCALE GENOMIC DNA]</scope>
    <source>
        <strain evidence="13 14">Q1</strain>
    </source>
</reference>
<evidence type="ECO:0000256" key="1">
    <source>
        <dbReference type="ARBA" id="ARBA00003800"/>
    </source>
</evidence>
<dbReference type="Gene3D" id="3.30.70.260">
    <property type="match status" value="1"/>
</dbReference>
<accession>A0A0J8GTD0</accession>
<dbReference type="PROSITE" id="PS00065">
    <property type="entry name" value="D_2_HYDROXYACID_DH_1"/>
    <property type="match status" value="1"/>
</dbReference>
<dbReference type="CDD" id="cd04901">
    <property type="entry name" value="ACT_3PGDH"/>
    <property type="match status" value="1"/>
</dbReference>
<evidence type="ECO:0000256" key="4">
    <source>
        <dbReference type="ARBA" id="ARBA00013143"/>
    </source>
</evidence>
<sequence>MKTIRTYNNIAAKGLNKFPQDSYRVSADEAEPDAVLLRSHKLHTEALPKSVLAVARAGAGVNNIPVTDYTHQGIVVFNTPGANANAVKELVLASLLLGSRGVTQSMNYVKSLADVNDPHELHKKVEAGKKQYGGCELEGKTLGVVGLGAIGAKVANLALSLGMKVIGYDPKLSVEAAWRLSSNVKKADNLNALLSRSDYVTLHVPVVEATKEFMNDDAFAAIKQGAKLINLARGELVEENAVLAALESGKLSAYIADFPSQNLIKNDNVILFPHLGASTVEAEENCAVMGAEQLIDFLDNGNITNSVNFPAVSMERTSGYRITFANDNVPKVLGVVLNLLADLNINVLDMVNKSRDDIAYTILDIEQRPTADLIQKISSVEHVFHVRSV</sequence>
<evidence type="ECO:0000256" key="10">
    <source>
        <dbReference type="ARBA" id="ARBA00048731"/>
    </source>
</evidence>
<dbReference type="AlphaFoldDB" id="A0A0J8GTD0"/>
<comment type="similarity">
    <text evidence="11">Belongs to the D-isomer specific 2-hydroxyacid dehydrogenase family.</text>
</comment>
<dbReference type="Pfam" id="PF00389">
    <property type="entry name" value="2-Hacid_dh"/>
    <property type="match status" value="1"/>
</dbReference>
<dbReference type="InterPro" id="IPR006139">
    <property type="entry name" value="D-isomer_2_OHA_DH_cat_dom"/>
</dbReference>
<dbReference type="Pfam" id="PF02826">
    <property type="entry name" value="2-Hacid_dh_C"/>
    <property type="match status" value="1"/>
</dbReference>
<dbReference type="CDD" id="cd12174">
    <property type="entry name" value="PGDH_like_3"/>
    <property type="match status" value="1"/>
</dbReference>
<dbReference type="PROSITE" id="PS51671">
    <property type="entry name" value="ACT"/>
    <property type="match status" value="1"/>
</dbReference>
<dbReference type="InterPro" id="IPR036291">
    <property type="entry name" value="NAD(P)-bd_dom_sf"/>
</dbReference>
<comment type="catalytic activity">
    <reaction evidence="10">
        <text>(2R)-3-phosphoglycerate + NAD(+) = 3-phosphooxypyruvate + NADH + H(+)</text>
        <dbReference type="Rhea" id="RHEA:12641"/>
        <dbReference type="ChEBI" id="CHEBI:15378"/>
        <dbReference type="ChEBI" id="CHEBI:18110"/>
        <dbReference type="ChEBI" id="CHEBI:57540"/>
        <dbReference type="ChEBI" id="CHEBI:57945"/>
        <dbReference type="ChEBI" id="CHEBI:58272"/>
        <dbReference type="EC" id="1.1.1.95"/>
    </reaction>
</comment>
<evidence type="ECO:0000256" key="5">
    <source>
        <dbReference type="ARBA" id="ARBA00021582"/>
    </source>
</evidence>
<dbReference type="PANTHER" id="PTHR42938:SF47">
    <property type="entry name" value="HYDROXYPYRUVATE REDUCTASE"/>
    <property type="match status" value="1"/>
</dbReference>
<dbReference type="EC" id="1.1.1.399" evidence="3"/>
<dbReference type="SUPFAM" id="SSF55021">
    <property type="entry name" value="ACT-like"/>
    <property type="match status" value="1"/>
</dbReference>
<evidence type="ECO:0000256" key="2">
    <source>
        <dbReference type="ARBA" id="ARBA00005216"/>
    </source>
</evidence>
<evidence type="ECO:0000256" key="8">
    <source>
        <dbReference type="ARBA" id="ARBA00030455"/>
    </source>
</evidence>
<evidence type="ECO:0000256" key="11">
    <source>
        <dbReference type="RuleBase" id="RU003719"/>
    </source>
</evidence>
<comment type="catalytic activity">
    <reaction evidence="9">
        <text>(R)-2-hydroxyglutarate + NAD(+) = 2-oxoglutarate + NADH + H(+)</text>
        <dbReference type="Rhea" id="RHEA:49612"/>
        <dbReference type="ChEBI" id="CHEBI:15378"/>
        <dbReference type="ChEBI" id="CHEBI:15801"/>
        <dbReference type="ChEBI" id="CHEBI:16810"/>
        <dbReference type="ChEBI" id="CHEBI:57540"/>
        <dbReference type="ChEBI" id="CHEBI:57945"/>
        <dbReference type="EC" id="1.1.1.399"/>
    </reaction>
</comment>
<dbReference type="RefSeq" id="WP_048690750.1">
    <property type="nucleotide sequence ID" value="NZ_KQ130485.1"/>
</dbReference>
<comment type="function">
    <text evidence="1">Catalyzes the reversible oxidation of 3-phospho-D-glycerate to 3-phosphonooxypyruvate, the first step of the phosphorylated L-serine biosynthesis pathway. Also catalyzes the reversible oxidation of 2-hydroxyglutarate to 2-oxoglutarate.</text>
</comment>
<evidence type="ECO:0000256" key="6">
    <source>
        <dbReference type="ARBA" id="ARBA00023002"/>
    </source>
</evidence>
<keyword evidence="6 11" id="KW-0560">Oxidoreductase</keyword>
<proteinExistence type="inferred from homology"/>
<dbReference type="GO" id="GO:0051287">
    <property type="term" value="F:NAD binding"/>
    <property type="evidence" value="ECO:0007669"/>
    <property type="project" value="InterPro"/>
</dbReference>
<comment type="caution">
    <text evidence="13">The sequence shown here is derived from an EMBL/GenBank/DDBJ whole genome shotgun (WGS) entry which is preliminary data.</text>
</comment>
<evidence type="ECO:0000256" key="3">
    <source>
        <dbReference type="ARBA" id="ARBA00013001"/>
    </source>
</evidence>
<dbReference type="PATRIC" id="fig|1513271.3.peg.1238"/>
<dbReference type="OrthoDB" id="9805416at2"/>
<name>A0A0J8GTD0_9ALTE</name>
<dbReference type="SUPFAM" id="SSF52283">
    <property type="entry name" value="Formate/glycerate dehydrogenase catalytic domain-like"/>
    <property type="match status" value="1"/>
</dbReference>
<organism evidence="13 14">
    <name type="scientific">Catenovulum maritimum</name>
    <dbReference type="NCBI Taxonomy" id="1513271"/>
    <lineage>
        <taxon>Bacteria</taxon>
        <taxon>Pseudomonadati</taxon>
        <taxon>Pseudomonadota</taxon>
        <taxon>Gammaproteobacteria</taxon>
        <taxon>Alteromonadales</taxon>
        <taxon>Alteromonadaceae</taxon>
        <taxon>Catenovulum</taxon>
    </lineage>
</organism>
<dbReference type="STRING" id="1513271.XM47_06040"/>
<dbReference type="PANTHER" id="PTHR42938">
    <property type="entry name" value="FORMATE DEHYDROGENASE 1"/>
    <property type="match status" value="1"/>
</dbReference>
<dbReference type="SUPFAM" id="SSF51735">
    <property type="entry name" value="NAD(P)-binding Rossmann-fold domains"/>
    <property type="match status" value="1"/>
</dbReference>
<evidence type="ECO:0000256" key="9">
    <source>
        <dbReference type="ARBA" id="ARBA00048126"/>
    </source>
</evidence>
<dbReference type="InterPro" id="IPR002912">
    <property type="entry name" value="ACT_dom"/>
</dbReference>
<dbReference type="EC" id="1.1.1.95" evidence="4"/>
<gene>
    <name evidence="13" type="ORF">XM47_06040</name>
</gene>
<feature type="domain" description="ACT" evidence="12">
    <location>
        <begin position="321"/>
        <end position="389"/>
    </location>
</feature>
<evidence type="ECO:0000256" key="7">
    <source>
        <dbReference type="ARBA" id="ARBA00023027"/>
    </source>
</evidence>
<dbReference type="UniPathway" id="UPA00135">
    <property type="reaction ID" value="UER00196"/>
</dbReference>
<comment type="pathway">
    <text evidence="2">Amino-acid biosynthesis; L-serine biosynthesis; L-serine from 3-phospho-D-glycerate: step 1/3.</text>
</comment>
<evidence type="ECO:0000313" key="13">
    <source>
        <dbReference type="EMBL" id="KMT66010.1"/>
    </source>
</evidence>
<evidence type="ECO:0000259" key="12">
    <source>
        <dbReference type="PROSITE" id="PS51671"/>
    </source>
</evidence>
<dbReference type="InterPro" id="IPR045865">
    <property type="entry name" value="ACT-like_dom_sf"/>
</dbReference>
<dbReference type="InterPro" id="IPR006140">
    <property type="entry name" value="D-isomer_DH_NAD-bd"/>
</dbReference>